<evidence type="ECO:0000313" key="2">
    <source>
        <dbReference type="Proteomes" id="UP000595140"/>
    </source>
</evidence>
<gene>
    <name evidence="1" type="ORF">CCAM_LOCUS41535</name>
</gene>
<proteinExistence type="predicted"/>
<evidence type="ECO:0000313" key="1">
    <source>
        <dbReference type="EMBL" id="VFQ99759.1"/>
    </source>
</evidence>
<keyword evidence="2" id="KW-1185">Reference proteome</keyword>
<accession>A0A484NFQ5</accession>
<sequence length="89" mass="9941">MDSGPELINANDEGSNVVGKNKEFSLLEGFDKVADEDSCLKKVVASKDDEGSFIVQNRTKLHHKVDFWCLLLEMVLVPIVESNTCCPNW</sequence>
<name>A0A484NFQ5_9ASTE</name>
<organism evidence="1 2">
    <name type="scientific">Cuscuta campestris</name>
    <dbReference type="NCBI Taxonomy" id="132261"/>
    <lineage>
        <taxon>Eukaryota</taxon>
        <taxon>Viridiplantae</taxon>
        <taxon>Streptophyta</taxon>
        <taxon>Embryophyta</taxon>
        <taxon>Tracheophyta</taxon>
        <taxon>Spermatophyta</taxon>
        <taxon>Magnoliopsida</taxon>
        <taxon>eudicotyledons</taxon>
        <taxon>Gunneridae</taxon>
        <taxon>Pentapetalae</taxon>
        <taxon>asterids</taxon>
        <taxon>lamiids</taxon>
        <taxon>Solanales</taxon>
        <taxon>Convolvulaceae</taxon>
        <taxon>Cuscuteae</taxon>
        <taxon>Cuscuta</taxon>
        <taxon>Cuscuta subgen. Grammica</taxon>
        <taxon>Cuscuta sect. Cleistogrammica</taxon>
    </lineage>
</organism>
<reference evidence="1 2" key="1">
    <citation type="submission" date="2018-04" db="EMBL/GenBank/DDBJ databases">
        <authorList>
            <person name="Vogel A."/>
        </authorList>
    </citation>
    <scope>NUCLEOTIDE SEQUENCE [LARGE SCALE GENOMIC DNA]</scope>
</reference>
<dbReference type="Proteomes" id="UP000595140">
    <property type="component" value="Unassembled WGS sequence"/>
</dbReference>
<protein>
    <submittedName>
        <fullName evidence="1">Uncharacterized protein</fullName>
    </submittedName>
</protein>
<dbReference type="AlphaFoldDB" id="A0A484NFQ5"/>
<dbReference type="EMBL" id="OOIL02006673">
    <property type="protein sequence ID" value="VFQ99759.1"/>
    <property type="molecule type" value="Genomic_DNA"/>
</dbReference>